<dbReference type="PANTHER" id="PTHR11644:SF2">
    <property type="entry name" value="CYTIDINE DEAMINASE"/>
    <property type="match status" value="1"/>
</dbReference>
<dbReference type="EC" id="3.5.4.5" evidence="4 14"/>
<feature type="binding site" evidence="13">
    <location>
        <position position="113"/>
    </location>
    <ligand>
        <name>Zn(2+)</name>
        <dbReference type="ChEBI" id="CHEBI:29105"/>
        <note>catalytic</note>
    </ligand>
</feature>
<evidence type="ECO:0000256" key="5">
    <source>
        <dbReference type="ARBA" id="ARBA00018266"/>
    </source>
</evidence>
<feature type="binding site" evidence="13">
    <location>
        <position position="110"/>
    </location>
    <ligand>
        <name>Zn(2+)</name>
        <dbReference type="ChEBI" id="CHEBI:29105"/>
        <note>catalytic</note>
    </ligand>
</feature>
<dbReference type="PANTHER" id="PTHR11644">
    <property type="entry name" value="CYTIDINE DEAMINASE"/>
    <property type="match status" value="1"/>
</dbReference>
<accession>A0A9D7SXR3</accession>
<evidence type="ECO:0000313" key="16">
    <source>
        <dbReference type="EMBL" id="MBK9984166.1"/>
    </source>
</evidence>
<dbReference type="EMBL" id="JADKGY010000029">
    <property type="protein sequence ID" value="MBK9984166.1"/>
    <property type="molecule type" value="Genomic_DNA"/>
</dbReference>
<feature type="domain" description="CMP/dCMP-type deaminase" evidence="15">
    <location>
        <begin position="21"/>
        <end position="157"/>
    </location>
</feature>
<dbReference type="NCBIfam" id="NF004064">
    <property type="entry name" value="PRK05578.1"/>
    <property type="match status" value="1"/>
</dbReference>
<evidence type="ECO:0000256" key="13">
    <source>
        <dbReference type="PIRSR" id="PIRSR606262-3"/>
    </source>
</evidence>
<evidence type="ECO:0000256" key="9">
    <source>
        <dbReference type="ARBA" id="ARBA00032005"/>
    </source>
</evidence>
<keyword evidence="8 13" id="KW-0862">Zinc</keyword>
<evidence type="ECO:0000256" key="14">
    <source>
        <dbReference type="RuleBase" id="RU364006"/>
    </source>
</evidence>
<evidence type="ECO:0000256" key="4">
    <source>
        <dbReference type="ARBA" id="ARBA00012783"/>
    </source>
</evidence>
<comment type="function">
    <text evidence="2 14">This enzyme scavenges exogenous and endogenous cytidine and 2'-deoxycytidine for UMP synthesis.</text>
</comment>
<comment type="similarity">
    <text evidence="3 14">Belongs to the cytidine and deoxycytidylate deaminase family.</text>
</comment>
<protein>
    <recommendedName>
        <fullName evidence="5 14">Cytidine deaminase</fullName>
        <ecNumber evidence="4 14">3.5.4.5</ecNumber>
    </recommendedName>
    <alternativeName>
        <fullName evidence="9 14">Cytidine aminohydrolase</fullName>
    </alternativeName>
</protein>
<dbReference type="NCBIfam" id="TIGR01354">
    <property type="entry name" value="cyt_deam_tetra"/>
    <property type="match status" value="1"/>
</dbReference>
<comment type="cofactor">
    <cofactor evidence="1 13 14">
        <name>Zn(2+)</name>
        <dbReference type="ChEBI" id="CHEBI:29105"/>
    </cofactor>
</comment>
<comment type="catalytic activity">
    <reaction evidence="10 14">
        <text>2'-deoxycytidine + H2O + H(+) = 2'-deoxyuridine + NH4(+)</text>
        <dbReference type="Rhea" id="RHEA:13433"/>
        <dbReference type="ChEBI" id="CHEBI:15377"/>
        <dbReference type="ChEBI" id="CHEBI:15378"/>
        <dbReference type="ChEBI" id="CHEBI:15698"/>
        <dbReference type="ChEBI" id="CHEBI:16450"/>
        <dbReference type="ChEBI" id="CHEBI:28938"/>
        <dbReference type="EC" id="3.5.4.5"/>
    </reaction>
</comment>
<dbReference type="AlphaFoldDB" id="A0A9D7SXR3"/>
<gene>
    <name evidence="16" type="primary">cdd</name>
    <name evidence="16" type="ORF">IPP15_17655</name>
</gene>
<dbReference type="PROSITE" id="PS00903">
    <property type="entry name" value="CYT_DCMP_DEAMINASES_1"/>
    <property type="match status" value="1"/>
</dbReference>
<dbReference type="InterPro" id="IPR006262">
    <property type="entry name" value="Cyt_deam_tetra"/>
</dbReference>
<dbReference type="InterPro" id="IPR050202">
    <property type="entry name" value="Cyt/Deoxycyt_deaminase"/>
</dbReference>
<dbReference type="GO" id="GO:0005829">
    <property type="term" value="C:cytosol"/>
    <property type="evidence" value="ECO:0007669"/>
    <property type="project" value="TreeGrafter"/>
</dbReference>
<dbReference type="InterPro" id="IPR016193">
    <property type="entry name" value="Cytidine_deaminase-like"/>
</dbReference>
<name>A0A9D7SXR3_9BACT</name>
<evidence type="ECO:0000256" key="2">
    <source>
        <dbReference type="ARBA" id="ARBA00003949"/>
    </source>
</evidence>
<feature type="binding site" evidence="13">
    <location>
        <position position="73"/>
    </location>
    <ligand>
        <name>Zn(2+)</name>
        <dbReference type="ChEBI" id="CHEBI:29105"/>
        <note>catalytic</note>
    </ligand>
</feature>
<reference evidence="16 17" key="1">
    <citation type="submission" date="2020-10" db="EMBL/GenBank/DDBJ databases">
        <title>Connecting structure to function with the recovery of over 1000 high-quality activated sludge metagenome-assembled genomes encoding full-length rRNA genes using long-read sequencing.</title>
        <authorList>
            <person name="Singleton C.M."/>
            <person name="Petriglieri F."/>
            <person name="Kristensen J.M."/>
            <person name="Kirkegaard R.H."/>
            <person name="Michaelsen T.Y."/>
            <person name="Andersen M.H."/>
            <person name="Karst S.M."/>
            <person name="Dueholm M.S."/>
            <person name="Nielsen P.H."/>
            <person name="Albertsen M."/>
        </authorList>
    </citation>
    <scope>NUCLEOTIDE SEQUENCE [LARGE SCALE GENOMIC DNA]</scope>
    <source>
        <strain evidence="16">Ribe_18-Q3-R11-54_MAXAC.273</strain>
    </source>
</reference>
<dbReference type="GO" id="GO:0042802">
    <property type="term" value="F:identical protein binding"/>
    <property type="evidence" value="ECO:0007669"/>
    <property type="project" value="UniProtKB-ARBA"/>
</dbReference>
<keyword evidence="7 14" id="KW-0378">Hydrolase</keyword>
<comment type="caution">
    <text evidence="16">The sequence shown here is derived from an EMBL/GenBank/DDBJ whole genome shotgun (WGS) entry which is preliminary data.</text>
</comment>
<evidence type="ECO:0000256" key="1">
    <source>
        <dbReference type="ARBA" id="ARBA00001947"/>
    </source>
</evidence>
<evidence type="ECO:0000256" key="7">
    <source>
        <dbReference type="ARBA" id="ARBA00022801"/>
    </source>
</evidence>
<dbReference type="Proteomes" id="UP000808337">
    <property type="component" value="Unassembled WGS sequence"/>
</dbReference>
<sequence length="161" mass="17896">MKQKQVSFLYSIYSNRESLSSDDQTLLEEARLATEMAYAPYSKFKVGAAIRTDDGQITIGSNQENGAFPIGQCAERVALYRLAHEHGRKPIDTIAIVVDNENQLTPASPCGSCRQILNEYRSFQEQPMRLLLAVAEGGEVFEINDVKDLLPFAFDGSFLGQ</sequence>
<keyword evidence="6 13" id="KW-0479">Metal-binding</keyword>
<evidence type="ECO:0000313" key="17">
    <source>
        <dbReference type="Proteomes" id="UP000808337"/>
    </source>
</evidence>
<evidence type="ECO:0000256" key="3">
    <source>
        <dbReference type="ARBA" id="ARBA00006576"/>
    </source>
</evidence>
<organism evidence="16 17">
    <name type="scientific">Candidatus Opimibacter skivensis</name>
    <dbReference type="NCBI Taxonomy" id="2982028"/>
    <lineage>
        <taxon>Bacteria</taxon>
        <taxon>Pseudomonadati</taxon>
        <taxon>Bacteroidota</taxon>
        <taxon>Saprospiria</taxon>
        <taxon>Saprospirales</taxon>
        <taxon>Saprospiraceae</taxon>
        <taxon>Candidatus Opimibacter</taxon>
    </lineage>
</organism>
<evidence type="ECO:0000256" key="11">
    <source>
        <dbReference type="ARBA" id="ARBA00049558"/>
    </source>
</evidence>
<proteinExistence type="inferred from homology"/>
<dbReference type="SUPFAM" id="SSF53927">
    <property type="entry name" value="Cytidine deaminase-like"/>
    <property type="match status" value="1"/>
</dbReference>
<dbReference type="GO" id="GO:0008270">
    <property type="term" value="F:zinc ion binding"/>
    <property type="evidence" value="ECO:0007669"/>
    <property type="project" value="UniProtKB-UniRule"/>
</dbReference>
<dbReference type="GO" id="GO:0004126">
    <property type="term" value="F:cytidine deaminase activity"/>
    <property type="evidence" value="ECO:0007669"/>
    <property type="project" value="UniProtKB-UniRule"/>
</dbReference>
<dbReference type="InterPro" id="IPR002125">
    <property type="entry name" value="CMP_dCMP_dom"/>
</dbReference>
<dbReference type="CDD" id="cd01283">
    <property type="entry name" value="cytidine_deaminase"/>
    <property type="match status" value="1"/>
</dbReference>
<dbReference type="InterPro" id="IPR016192">
    <property type="entry name" value="APOBEC/CMP_deaminase_Zn-bd"/>
</dbReference>
<evidence type="ECO:0000256" key="12">
    <source>
        <dbReference type="PIRSR" id="PIRSR606262-1"/>
    </source>
</evidence>
<dbReference type="GO" id="GO:0072527">
    <property type="term" value="P:pyrimidine-containing compound metabolic process"/>
    <property type="evidence" value="ECO:0007669"/>
    <property type="project" value="UniProtKB-ARBA"/>
</dbReference>
<dbReference type="Gene3D" id="3.40.140.10">
    <property type="entry name" value="Cytidine Deaminase, domain 2"/>
    <property type="match status" value="1"/>
</dbReference>
<evidence type="ECO:0000256" key="6">
    <source>
        <dbReference type="ARBA" id="ARBA00022723"/>
    </source>
</evidence>
<evidence type="ECO:0000259" key="15">
    <source>
        <dbReference type="PROSITE" id="PS51747"/>
    </source>
</evidence>
<dbReference type="PROSITE" id="PS51747">
    <property type="entry name" value="CYT_DCMP_DEAMINASES_2"/>
    <property type="match status" value="1"/>
</dbReference>
<evidence type="ECO:0000256" key="10">
    <source>
        <dbReference type="ARBA" id="ARBA00049252"/>
    </source>
</evidence>
<comment type="catalytic activity">
    <reaction evidence="11 14">
        <text>cytidine + H2O + H(+) = uridine + NH4(+)</text>
        <dbReference type="Rhea" id="RHEA:16069"/>
        <dbReference type="ChEBI" id="CHEBI:15377"/>
        <dbReference type="ChEBI" id="CHEBI:15378"/>
        <dbReference type="ChEBI" id="CHEBI:16704"/>
        <dbReference type="ChEBI" id="CHEBI:17562"/>
        <dbReference type="ChEBI" id="CHEBI:28938"/>
        <dbReference type="EC" id="3.5.4.5"/>
    </reaction>
</comment>
<dbReference type="Pfam" id="PF00383">
    <property type="entry name" value="dCMP_cyt_deam_1"/>
    <property type="match status" value="1"/>
</dbReference>
<dbReference type="GO" id="GO:0055086">
    <property type="term" value="P:nucleobase-containing small molecule metabolic process"/>
    <property type="evidence" value="ECO:0007669"/>
    <property type="project" value="UniProtKB-ARBA"/>
</dbReference>
<feature type="active site" description="Proton donor" evidence="12">
    <location>
        <position position="75"/>
    </location>
</feature>
<evidence type="ECO:0000256" key="8">
    <source>
        <dbReference type="ARBA" id="ARBA00022833"/>
    </source>
</evidence>